<feature type="transmembrane region" description="Helical" evidence="1">
    <location>
        <begin position="93"/>
        <end position="121"/>
    </location>
</feature>
<dbReference type="EMBL" id="FTNF01000004">
    <property type="protein sequence ID" value="SIQ78126.1"/>
    <property type="molecule type" value="Genomic_DNA"/>
</dbReference>
<keyword evidence="1" id="KW-0472">Membrane</keyword>
<name>A0A1N6VK49_9ACTN</name>
<keyword evidence="1" id="KW-1133">Transmembrane helix</keyword>
<sequence>MRRRTESTPAGFGAATRAALRRSAGTKPRRWLITITLLLGLLTAVALTAATPPDELTFAALAHPVQSLMSVAVPFLGILLAHDLRRSPGNVRLAPTLLATALLAAAVGLLGALFCAAALALAPEGVASDAWRYAGNIVLGGVLVQVVARLIGVGLGLLLSSFVVAALASIVLPLGLYGLLGAVGAVRPARAWLTPYATVQNLLAGDMSLLEWAQWVAVLLIWGVGLTAVGMARLRPQGAAAGSPTPATAPERSHH</sequence>
<proteinExistence type="predicted"/>
<feature type="transmembrane region" description="Helical" evidence="1">
    <location>
        <begin position="158"/>
        <end position="180"/>
    </location>
</feature>
<evidence type="ECO:0000313" key="2">
    <source>
        <dbReference type="EMBL" id="SIQ78126.1"/>
    </source>
</evidence>
<dbReference type="AlphaFoldDB" id="A0A1N6VK49"/>
<accession>A0A1N6VK49</accession>
<dbReference type="RefSeq" id="WP_076469564.1">
    <property type="nucleotide sequence ID" value="NZ_FTNF01000004.1"/>
</dbReference>
<keyword evidence="3" id="KW-1185">Reference proteome</keyword>
<evidence type="ECO:0000256" key="1">
    <source>
        <dbReference type="SAM" id="Phobius"/>
    </source>
</evidence>
<feature type="transmembrane region" description="Helical" evidence="1">
    <location>
        <begin position="133"/>
        <end position="151"/>
    </location>
</feature>
<dbReference type="OrthoDB" id="3404376at2"/>
<reference evidence="2 3" key="1">
    <citation type="submission" date="2017-01" db="EMBL/GenBank/DDBJ databases">
        <authorList>
            <person name="Mah S.A."/>
            <person name="Swanson W.J."/>
            <person name="Moy G.W."/>
            <person name="Vacquier V.D."/>
        </authorList>
    </citation>
    <scope>NUCLEOTIDE SEQUENCE [LARGE SCALE GENOMIC DNA]</scope>
    <source>
        <strain evidence="2 3">DSM 45758</strain>
    </source>
</reference>
<organism evidence="2 3">
    <name type="scientific">Micromonospora avicenniae</name>
    <dbReference type="NCBI Taxonomy" id="1198245"/>
    <lineage>
        <taxon>Bacteria</taxon>
        <taxon>Bacillati</taxon>
        <taxon>Actinomycetota</taxon>
        <taxon>Actinomycetes</taxon>
        <taxon>Micromonosporales</taxon>
        <taxon>Micromonosporaceae</taxon>
        <taxon>Micromonospora</taxon>
    </lineage>
</organism>
<keyword evidence="1" id="KW-0812">Transmembrane</keyword>
<protein>
    <recommendedName>
        <fullName evidence="4">ABC-2 family transporter protein</fullName>
    </recommendedName>
</protein>
<gene>
    <name evidence="2" type="ORF">SAMN05444858_104148</name>
</gene>
<evidence type="ECO:0000313" key="3">
    <source>
        <dbReference type="Proteomes" id="UP000186004"/>
    </source>
</evidence>
<feature type="transmembrane region" description="Helical" evidence="1">
    <location>
        <begin position="56"/>
        <end position="81"/>
    </location>
</feature>
<feature type="transmembrane region" description="Helical" evidence="1">
    <location>
        <begin position="31"/>
        <end position="50"/>
    </location>
</feature>
<evidence type="ECO:0008006" key="4">
    <source>
        <dbReference type="Google" id="ProtNLM"/>
    </source>
</evidence>
<feature type="transmembrane region" description="Helical" evidence="1">
    <location>
        <begin position="212"/>
        <end position="232"/>
    </location>
</feature>
<dbReference type="Proteomes" id="UP000186004">
    <property type="component" value="Unassembled WGS sequence"/>
</dbReference>